<sequence>MSKLGKFAKSDFTKCKICRLLYRSPISLPCLHSACEKCFKKQATNNSGEYSFTCPQCNETASLKDIKRDVFVGNITEVAYCNVNESRTCGHCKYRGGNNRCVQCRMHLCQDCTDAHLDNAKTRKHKIFPYADIREGYHDKDIRTNQLIECDKHTDQSLGHFCEDCTTIFCAVCLKEDHADHQTLTIKESSKYENILRQQRDSVNGRLTNLSNYRQYLQDYADEIETMKGNTVNDIEAQADALKALIDRRKEKLIDGVNTICENEKKGLASKIDSFESTISSINGVDSSLEILFQYGRPEEILSIYKDIMLRTEFFKNVQMEGIASKTHVKLQKGIIKQEVLEEMLGEVEVFQSSQDSLAMTGDQGITLGTTYNVQPDLILAFDPKIDTDENDPIPIAIDTNKHGEFVVLDSANKKIKTFNPEGEFLHEFTTTAKQPYDITVLPNAHIAVSDLDSNDKIKLYSREGEYQRSIKGEYQGPKGIACTTDGLVAVVNSSEQEITTHRVKDGEVVTTIEGKDDFGFDIVQEADRLCITKTNNLVLLDRQKPHVKVYSMEGKCLNQFNQSSQKVLGQPAGICVDGVGCIYISDHKHHQVVELRPDGSFVRVLLDKHSGLWQPLALTVTKAGLLAVTQQIGSVRLFKYK</sequence>
<dbReference type="CDD" id="cd16579">
    <property type="entry name" value="RING-HC_PML_C-V"/>
    <property type="match status" value="1"/>
</dbReference>
<dbReference type="SUPFAM" id="SSF101898">
    <property type="entry name" value="NHL repeat"/>
    <property type="match status" value="1"/>
</dbReference>
<dbReference type="Pfam" id="PF00643">
    <property type="entry name" value="zf-B_box"/>
    <property type="match status" value="1"/>
</dbReference>
<evidence type="ECO:0000313" key="5">
    <source>
        <dbReference type="Proteomes" id="UP000749559"/>
    </source>
</evidence>
<dbReference type="PANTHER" id="PTHR25462">
    <property type="entry name" value="BONUS, ISOFORM C-RELATED"/>
    <property type="match status" value="1"/>
</dbReference>
<dbReference type="SMART" id="SM00336">
    <property type="entry name" value="BBOX"/>
    <property type="match status" value="2"/>
</dbReference>
<keyword evidence="3" id="KW-0862">Zinc</keyword>
<evidence type="ECO:0000313" key="4">
    <source>
        <dbReference type="EMBL" id="CAH1778549.1"/>
    </source>
</evidence>
<dbReference type="OrthoDB" id="6265224at2759"/>
<dbReference type="Proteomes" id="UP000749559">
    <property type="component" value="Unassembled WGS sequence"/>
</dbReference>
<dbReference type="Gene3D" id="3.30.40.10">
    <property type="entry name" value="Zinc/RING finger domain, C3HC4 (zinc finger)"/>
    <property type="match status" value="1"/>
</dbReference>
<keyword evidence="1" id="KW-0479">Metal-binding</keyword>
<keyword evidence="5" id="KW-1185">Reference proteome</keyword>
<dbReference type="PROSITE" id="PS50119">
    <property type="entry name" value="ZF_BBOX"/>
    <property type="match status" value="2"/>
</dbReference>
<proteinExistence type="predicted"/>
<dbReference type="SUPFAM" id="SSF57850">
    <property type="entry name" value="RING/U-box"/>
    <property type="match status" value="1"/>
</dbReference>
<comment type="caution">
    <text evidence="4">The sequence shown here is derived from an EMBL/GenBank/DDBJ whole genome shotgun (WGS) entry which is preliminary data.</text>
</comment>
<dbReference type="AlphaFoldDB" id="A0A8J1UQS3"/>
<keyword evidence="2" id="KW-0863">Zinc-finger</keyword>
<dbReference type="GO" id="GO:0008270">
    <property type="term" value="F:zinc ion binding"/>
    <property type="evidence" value="ECO:0007669"/>
    <property type="project" value="UniProtKB-KW"/>
</dbReference>
<dbReference type="SUPFAM" id="SSF57845">
    <property type="entry name" value="B-box zinc-binding domain"/>
    <property type="match status" value="1"/>
</dbReference>
<dbReference type="PROSITE" id="PS50089">
    <property type="entry name" value="ZF_RING_2"/>
    <property type="match status" value="1"/>
</dbReference>
<evidence type="ECO:0000256" key="1">
    <source>
        <dbReference type="ARBA" id="ARBA00022723"/>
    </source>
</evidence>
<dbReference type="InterPro" id="IPR047153">
    <property type="entry name" value="TRIM45/56/19-like"/>
</dbReference>
<accession>A0A8J1UQS3</accession>
<gene>
    <name evidence="4" type="ORF">OFUS_LOCUS5453</name>
</gene>
<name>A0A8J1UQS3_OWEFU</name>
<protein>
    <submittedName>
        <fullName evidence="4">Uncharacterized protein</fullName>
    </submittedName>
</protein>
<evidence type="ECO:0000256" key="2">
    <source>
        <dbReference type="ARBA" id="ARBA00022771"/>
    </source>
</evidence>
<dbReference type="InterPro" id="IPR011042">
    <property type="entry name" value="6-blade_b-propeller_TolB-like"/>
</dbReference>
<organism evidence="4 5">
    <name type="scientific">Owenia fusiformis</name>
    <name type="common">Polychaete worm</name>
    <dbReference type="NCBI Taxonomy" id="6347"/>
    <lineage>
        <taxon>Eukaryota</taxon>
        <taxon>Metazoa</taxon>
        <taxon>Spiralia</taxon>
        <taxon>Lophotrochozoa</taxon>
        <taxon>Annelida</taxon>
        <taxon>Polychaeta</taxon>
        <taxon>Sedentaria</taxon>
        <taxon>Canalipalpata</taxon>
        <taxon>Sabellida</taxon>
        <taxon>Oweniida</taxon>
        <taxon>Oweniidae</taxon>
        <taxon>Owenia</taxon>
    </lineage>
</organism>
<dbReference type="InterPro" id="IPR000315">
    <property type="entry name" value="Znf_B-box"/>
</dbReference>
<dbReference type="Gene3D" id="3.30.160.60">
    <property type="entry name" value="Classic Zinc Finger"/>
    <property type="match status" value="1"/>
</dbReference>
<dbReference type="InterPro" id="IPR013083">
    <property type="entry name" value="Znf_RING/FYVE/PHD"/>
</dbReference>
<evidence type="ECO:0000256" key="3">
    <source>
        <dbReference type="ARBA" id="ARBA00022833"/>
    </source>
</evidence>
<dbReference type="InterPro" id="IPR001841">
    <property type="entry name" value="Znf_RING"/>
</dbReference>
<dbReference type="Gene3D" id="2.120.10.30">
    <property type="entry name" value="TolB, C-terminal domain"/>
    <property type="match status" value="1"/>
</dbReference>
<reference evidence="4" key="1">
    <citation type="submission" date="2022-03" db="EMBL/GenBank/DDBJ databases">
        <authorList>
            <person name="Martin C."/>
        </authorList>
    </citation>
    <scope>NUCLEOTIDE SEQUENCE</scope>
</reference>
<dbReference type="PANTHER" id="PTHR25462:SF296">
    <property type="entry name" value="MEIOTIC P26, ISOFORM F"/>
    <property type="match status" value="1"/>
</dbReference>
<dbReference type="SMART" id="SM00184">
    <property type="entry name" value="RING"/>
    <property type="match status" value="1"/>
</dbReference>
<dbReference type="CDD" id="cd05819">
    <property type="entry name" value="NHL"/>
    <property type="match status" value="1"/>
</dbReference>
<dbReference type="EMBL" id="CAIIXF020000003">
    <property type="protein sequence ID" value="CAH1778549.1"/>
    <property type="molecule type" value="Genomic_DNA"/>
</dbReference>
<dbReference type="CDD" id="cd19757">
    <property type="entry name" value="Bbox1"/>
    <property type="match status" value="1"/>
</dbReference>